<name>A0A2A5IEK1_BACPU</name>
<sequence length="130" mass="15686">MGMYTELVCAFQLIEETPRSIIDILEFMTGQREEQPNNLPDHELFSNETRWKWMLQSDSFYFDGKTYSKIENDMIVGTCYVSIRCNLKDYDDEIAKFIDWVSPYIQKDHDRYFIGYERYEEDKEPTLIFV</sequence>
<dbReference type="Proteomes" id="UP000228754">
    <property type="component" value="Unassembled WGS sequence"/>
</dbReference>
<evidence type="ECO:0000313" key="2">
    <source>
        <dbReference type="Proteomes" id="UP000228754"/>
    </source>
</evidence>
<protein>
    <submittedName>
        <fullName evidence="1">Uncharacterized protein</fullName>
    </submittedName>
</protein>
<dbReference type="OrthoDB" id="9858989at2"/>
<gene>
    <name evidence="1" type="ORF">CEY02_20620</name>
</gene>
<comment type="caution">
    <text evidence="1">The sequence shown here is derived from an EMBL/GenBank/DDBJ whole genome shotgun (WGS) entry which is preliminary data.</text>
</comment>
<accession>A0A2A5IEK1</accession>
<dbReference type="AlphaFoldDB" id="A0A2A5IEK1"/>
<proteinExistence type="predicted"/>
<dbReference type="EMBL" id="NKHG01000221">
    <property type="protein sequence ID" value="PCK15536.1"/>
    <property type="molecule type" value="Genomic_DNA"/>
</dbReference>
<evidence type="ECO:0000313" key="1">
    <source>
        <dbReference type="EMBL" id="PCK15536.1"/>
    </source>
</evidence>
<reference evidence="1 2" key="1">
    <citation type="submission" date="2017-06" db="EMBL/GenBank/DDBJ databases">
        <title>Draft Genome Sequence of Bacillus sp Strain 36R Isolated from saline sediment at Atanasia, Sonora, Mexico.</title>
        <authorList>
            <person name="Sanchez Diaz R."/>
            <person name="Quiroz Macias M.E."/>
            <person name="Ibarra Gamez J.C."/>
            <person name="Enciso Ibarra J."/>
            <person name="Gomez Gil B."/>
            <person name="Galaviz Silva L."/>
        </authorList>
    </citation>
    <scope>NUCLEOTIDE SEQUENCE [LARGE SCALE GENOMIC DNA]</scope>
    <source>
        <strain evidence="1 2">36R_ATNSAL</strain>
    </source>
</reference>
<organism evidence="1 2">
    <name type="scientific">Bacillus pumilus</name>
    <name type="common">Bacillus mesentericus</name>
    <dbReference type="NCBI Taxonomy" id="1408"/>
    <lineage>
        <taxon>Bacteria</taxon>
        <taxon>Bacillati</taxon>
        <taxon>Bacillota</taxon>
        <taxon>Bacilli</taxon>
        <taxon>Bacillales</taxon>
        <taxon>Bacillaceae</taxon>
        <taxon>Bacillus</taxon>
    </lineage>
</organism>